<feature type="domain" description="ABM" evidence="1">
    <location>
        <begin position="3"/>
        <end position="92"/>
    </location>
</feature>
<keyword evidence="2" id="KW-0503">Monooxygenase</keyword>
<dbReference type="PROSITE" id="PS51725">
    <property type="entry name" value="ABM"/>
    <property type="match status" value="1"/>
</dbReference>
<dbReference type="InterPro" id="IPR007138">
    <property type="entry name" value="ABM_dom"/>
</dbReference>
<dbReference type="GO" id="GO:0004497">
    <property type="term" value="F:monooxygenase activity"/>
    <property type="evidence" value="ECO:0007669"/>
    <property type="project" value="UniProtKB-KW"/>
</dbReference>
<dbReference type="AlphaFoldDB" id="A0AAU7GHP1"/>
<gene>
    <name evidence="2" type="ORF">AAME72_09245</name>
</gene>
<dbReference type="RefSeq" id="WP_348789949.1">
    <property type="nucleotide sequence ID" value="NZ_CP157390.1"/>
</dbReference>
<evidence type="ECO:0000259" key="1">
    <source>
        <dbReference type="PROSITE" id="PS51725"/>
    </source>
</evidence>
<sequence>MTTTLIATFTALPGHRDDVAGLIDGFAAVVRAEPGNLVFEPFTRTADDHDFVVYEQYRDESAFQAHLANPAGPAFNAELARHIVGGGSALDFLTPVDESGTGSEP</sequence>
<keyword evidence="2" id="KW-0560">Oxidoreductase</keyword>
<dbReference type="EC" id="1.-.-.-" evidence="2"/>
<accession>A0AAU7GHP1</accession>
<dbReference type="EMBL" id="CP157390">
    <property type="protein sequence ID" value="XBM50039.1"/>
    <property type="molecule type" value="Genomic_DNA"/>
</dbReference>
<protein>
    <submittedName>
        <fullName evidence="2">Quinol monooxygenase</fullName>
        <ecNumber evidence="2">1.-.-.-</ecNumber>
    </submittedName>
</protein>
<dbReference type="InterPro" id="IPR011008">
    <property type="entry name" value="Dimeric_a/b-barrel"/>
</dbReference>
<dbReference type="SUPFAM" id="SSF54909">
    <property type="entry name" value="Dimeric alpha+beta barrel"/>
    <property type="match status" value="1"/>
</dbReference>
<organism evidence="2">
    <name type="scientific">Leifsonia sp. NPDC080035</name>
    <dbReference type="NCBI Taxonomy" id="3143936"/>
    <lineage>
        <taxon>Bacteria</taxon>
        <taxon>Bacillati</taxon>
        <taxon>Actinomycetota</taxon>
        <taxon>Actinomycetes</taxon>
        <taxon>Micrococcales</taxon>
        <taxon>Microbacteriaceae</taxon>
        <taxon>Leifsonia</taxon>
    </lineage>
</organism>
<evidence type="ECO:0000313" key="2">
    <source>
        <dbReference type="EMBL" id="XBM50039.1"/>
    </source>
</evidence>
<proteinExistence type="predicted"/>
<name>A0AAU7GHP1_9MICO</name>
<dbReference type="InterPro" id="IPR050744">
    <property type="entry name" value="AI-2_Isomerase_LsrG"/>
</dbReference>
<dbReference type="Pfam" id="PF03992">
    <property type="entry name" value="ABM"/>
    <property type="match status" value="1"/>
</dbReference>
<dbReference type="Gene3D" id="3.30.70.100">
    <property type="match status" value="1"/>
</dbReference>
<dbReference type="PANTHER" id="PTHR33336">
    <property type="entry name" value="QUINOL MONOOXYGENASE YGIN-RELATED"/>
    <property type="match status" value="1"/>
</dbReference>
<dbReference type="PANTHER" id="PTHR33336:SF3">
    <property type="entry name" value="ABM DOMAIN-CONTAINING PROTEIN"/>
    <property type="match status" value="1"/>
</dbReference>
<reference evidence="2" key="1">
    <citation type="submission" date="2024-05" db="EMBL/GenBank/DDBJ databases">
        <title>The Natural Products Discovery Center: Release of the First 8490 Sequenced Strains for Exploring Actinobacteria Biosynthetic Diversity.</title>
        <authorList>
            <person name="Kalkreuter E."/>
            <person name="Kautsar S.A."/>
            <person name="Yang D."/>
            <person name="Bader C.D."/>
            <person name="Teijaro C.N."/>
            <person name="Fluegel L."/>
            <person name="Davis C.M."/>
            <person name="Simpson J.R."/>
            <person name="Lauterbach L."/>
            <person name="Steele A.D."/>
            <person name="Gui C."/>
            <person name="Meng S."/>
            <person name="Li G."/>
            <person name="Viehrig K."/>
            <person name="Ye F."/>
            <person name="Su P."/>
            <person name="Kiefer A.F."/>
            <person name="Nichols A."/>
            <person name="Cepeda A.J."/>
            <person name="Yan W."/>
            <person name="Fan B."/>
            <person name="Jiang Y."/>
            <person name="Adhikari A."/>
            <person name="Zheng C.-J."/>
            <person name="Schuster L."/>
            <person name="Cowan T.M."/>
            <person name="Smanski M.J."/>
            <person name="Chevrette M.G."/>
            <person name="de Carvalho L.P.S."/>
            <person name="Shen B."/>
        </authorList>
    </citation>
    <scope>NUCLEOTIDE SEQUENCE</scope>
    <source>
        <strain evidence="2">NPDC080035</strain>
    </source>
</reference>